<dbReference type="Gene3D" id="2.40.170.20">
    <property type="entry name" value="TonB-dependent receptor, beta-barrel domain"/>
    <property type="match status" value="1"/>
</dbReference>
<evidence type="ECO:0000256" key="4">
    <source>
        <dbReference type="ARBA" id="ARBA00022692"/>
    </source>
</evidence>
<evidence type="ECO:0000256" key="1">
    <source>
        <dbReference type="ARBA" id="ARBA00004571"/>
    </source>
</evidence>
<evidence type="ECO:0000256" key="3">
    <source>
        <dbReference type="ARBA" id="ARBA00022452"/>
    </source>
</evidence>
<dbReference type="InterPro" id="IPR023996">
    <property type="entry name" value="TonB-dep_OMP_SusC/RagA"/>
</dbReference>
<dbReference type="OrthoDB" id="9768177at2"/>
<keyword evidence="6 7" id="KW-0998">Cell outer membrane</keyword>
<dbReference type="SUPFAM" id="SSF49464">
    <property type="entry name" value="Carboxypeptidase regulatory domain-like"/>
    <property type="match status" value="1"/>
</dbReference>
<proteinExistence type="inferred from homology"/>
<keyword evidence="8" id="KW-0732">Signal</keyword>
<dbReference type="AlphaFoldDB" id="A0A239E9G6"/>
<evidence type="ECO:0000313" key="10">
    <source>
        <dbReference type="EMBL" id="SNS40673.1"/>
    </source>
</evidence>
<evidence type="ECO:0000256" key="6">
    <source>
        <dbReference type="ARBA" id="ARBA00023237"/>
    </source>
</evidence>
<gene>
    <name evidence="10" type="ORF">SAMN06296052_10640</name>
</gene>
<evidence type="ECO:0000256" key="8">
    <source>
        <dbReference type="SAM" id="SignalP"/>
    </source>
</evidence>
<comment type="subcellular location">
    <subcellularLocation>
        <location evidence="1 7">Cell outer membrane</location>
        <topology evidence="1 7">Multi-pass membrane protein</topology>
    </subcellularLocation>
</comment>
<dbReference type="Gene3D" id="2.60.40.1120">
    <property type="entry name" value="Carboxypeptidase-like, regulatory domain"/>
    <property type="match status" value="1"/>
</dbReference>
<dbReference type="Pfam" id="PF13715">
    <property type="entry name" value="CarbopepD_reg_2"/>
    <property type="match status" value="1"/>
</dbReference>
<feature type="signal peptide" evidence="8">
    <location>
        <begin position="1"/>
        <end position="21"/>
    </location>
</feature>
<keyword evidence="11" id="KW-1185">Reference proteome</keyword>
<keyword evidence="4 7" id="KW-0812">Transmembrane</keyword>
<dbReference type="NCBIfam" id="TIGR04057">
    <property type="entry name" value="SusC_RagA_signa"/>
    <property type="match status" value="1"/>
</dbReference>
<protein>
    <submittedName>
        <fullName evidence="10">TonB-linked outer membrane protein, SusC/RagA family</fullName>
    </submittedName>
</protein>
<sequence length="1053" mass="113284">MRKLLLMSFALVLTLLQQAYAQSKTVSGTVTDQNTSQVLPGVAVIVKGTTVGTTTGADGTYSISVPASGNTLVFRFIGYQVTERAIGNASTINVGLAVDNKQLEEVVVVGYGTQSKQEFTGSAASVSGDKLKEMPVQSFDQALGGRAAGVNIVQPNGVLNNPPVIRIRGTNSISLSSFPLVVVDGIAINTGDNSATSAASNALGDINPADIESIDILKDAASTAIYGSRAAGGVLLITTKKGKSGKPRVNYEGWAGTTKAVRLPELLNAEQYMMIKNEAVLNQKILSGKGDDEKVASALFFPSYNEDGSLVDTDWYKEVYRQAYSQSHNLSVSGGTDATTYFFSAGLTDQDGFIKGNNFQRKTVRFNIDHKLTDWLKLKAGANYVNSFNSAPNTGSVPGTSFNTSGLGRLAIVTAPNVAPRNPDGSYNIRPDNTMGRGNNLTQSGFTNPLPLLDLSSFTSETDRIFGTFGANVQIVKGVDFNTSYSMDRTSVEGISFQNPLHGDGFTNKGNATNTFQRLDNWNWINTLSMQKTVANDHNLSLLVGSDIQAFENKGWGANRFGVADNFFNEYQGNFTNIAPSNNFYTERAFVSAFSRFSYDFAKRYFLTVNFRRDGNSALAAENKWGNFGGVSGGWALSEEGFYKGSGLSNVANNVKLRASWGKVGNGNLPTAYGSLFLYGSGLYADMPTLVFSQAGNSELAWETSTQTNIGVDLGFLNDRIQFEATYFNNDVNNLILNAPQSPSKGIPDNTILKNVGSMYNRGLEFAINATPIDNGRFTWSTNLNFTSIKNEVTALSDGNADIFGFTGGLEMTNVTRVGHSVGSIYGVKTAGVNPDNGQRIFINKEGKEVQYNHAAPASQRWTYLDGTTAPAITAAADGQILGNALPTWYGGFQNTFKYGNIDLGLNFTYSGGNYIYNGTKAGLRDQRFWNNHTDVLDRWTPENKSTAFPSVVFGDNVSNGSALVISENVEKADFLKLQTATLGYRIPAALVSKAGISSVRIYAQVFNAFVLTEYTGADPEISTNGNSNITPGVERNSVPQGRTFTMGVNVGF</sequence>
<dbReference type="Pfam" id="PF07715">
    <property type="entry name" value="Plug"/>
    <property type="match status" value="1"/>
</dbReference>
<evidence type="ECO:0000256" key="7">
    <source>
        <dbReference type="PROSITE-ProRule" id="PRU01360"/>
    </source>
</evidence>
<name>A0A239E9G6_9BACT</name>
<dbReference type="InterPro" id="IPR036942">
    <property type="entry name" value="Beta-barrel_TonB_sf"/>
</dbReference>
<dbReference type="Proteomes" id="UP000198432">
    <property type="component" value="Unassembled WGS sequence"/>
</dbReference>
<dbReference type="InterPro" id="IPR037066">
    <property type="entry name" value="Plug_dom_sf"/>
</dbReference>
<evidence type="ECO:0000256" key="5">
    <source>
        <dbReference type="ARBA" id="ARBA00023136"/>
    </source>
</evidence>
<organism evidence="10 11">
    <name type="scientific">Pontibacter ummariensis</name>
    <dbReference type="NCBI Taxonomy" id="1610492"/>
    <lineage>
        <taxon>Bacteria</taxon>
        <taxon>Pseudomonadati</taxon>
        <taxon>Bacteroidota</taxon>
        <taxon>Cytophagia</taxon>
        <taxon>Cytophagales</taxon>
        <taxon>Hymenobacteraceae</taxon>
        <taxon>Pontibacter</taxon>
    </lineage>
</organism>
<evidence type="ECO:0000313" key="11">
    <source>
        <dbReference type="Proteomes" id="UP000198432"/>
    </source>
</evidence>
<dbReference type="PROSITE" id="PS52016">
    <property type="entry name" value="TONB_DEPENDENT_REC_3"/>
    <property type="match status" value="1"/>
</dbReference>
<dbReference type="EMBL" id="FZOQ01000006">
    <property type="protein sequence ID" value="SNS40673.1"/>
    <property type="molecule type" value="Genomic_DNA"/>
</dbReference>
<dbReference type="NCBIfam" id="TIGR04056">
    <property type="entry name" value="OMP_RagA_SusC"/>
    <property type="match status" value="1"/>
</dbReference>
<dbReference type="RefSeq" id="WP_089318703.1">
    <property type="nucleotide sequence ID" value="NZ_FZOQ01000006.1"/>
</dbReference>
<keyword evidence="2 7" id="KW-0813">Transport</keyword>
<evidence type="ECO:0000259" key="9">
    <source>
        <dbReference type="Pfam" id="PF07715"/>
    </source>
</evidence>
<reference evidence="11" key="1">
    <citation type="submission" date="2017-06" db="EMBL/GenBank/DDBJ databases">
        <authorList>
            <person name="Varghese N."/>
            <person name="Submissions S."/>
        </authorList>
    </citation>
    <scope>NUCLEOTIDE SEQUENCE [LARGE SCALE GENOMIC DNA]</scope>
    <source>
        <strain evidence="11">NKM1</strain>
    </source>
</reference>
<keyword evidence="3 7" id="KW-1134">Transmembrane beta strand</keyword>
<comment type="similarity">
    <text evidence="7">Belongs to the TonB-dependent receptor family.</text>
</comment>
<keyword evidence="5 7" id="KW-0472">Membrane</keyword>
<evidence type="ECO:0000256" key="2">
    <source>
        <dbReference type="ARBA" id="ARBA00022448"/>
    </source>
</evidence>
<dbReference type="InterPro" id="IPR023997">
    <property type="entry name" value="TonB-dep_OMP_SusC/RagA_CS"/>
</dbReference>
<dbReference type="GO" id="GO:0009279">
    <property type="term" value="C:cell outer membrane"/>
    <property type="evidence" value="ECO:0007669"/>
    <property type="project" value="UniProtKB-SubCell"/>
</dbReference>
<dbReference type="InterPro" id="IPR012910">
    <property type="entry name" value="Plug_dom"/>
</dbReference>
<feature type="domain" description="TonB-dependent receptor plug" evidence="9">
    <location>
        <begin position="116"/>
        <end position="234"/>
    </location>
</feature>
<dbReference type="InterPro" id="IPR008969">
    <property type="entry name" value="CarboxyPept-like_regulatory"/>
</dbReference>
<accession>A0A239E9G6</accession>
<dbReference type="InterPro" id="IPR039426">
    <property type="entry name" value="TonB-dep_rcpt-like"/>
</dbReference>
<dbReference type="Gene3D" id="2.170.130.10">
    <property type="entry name" value="TonB-dependent receptor, plug domain"/>
    <property type="match status" value="1"/>
</dbReference>
<feature type="chain" id="PRO_5012466959" evidence="8">
    <location>
        <begin position="22"/>
        <end position="1053"/>
    </location>
</feature>
<dbReference type="SUPFAM" id="SSF56935">
    <property type="entry name" value="Porins"/>
    <property type="match status" value="1"/>
</dbReference>